<dbReference type="EMBL" id="LAJY01000195">
    <property type="protein sequence ID" value="KJV09900.1"/>
    <property type="molecule type" value="Genomic_DNA"/>
</dbReference>
<dbReference type="Proteomes" id="UP000033774">
    <property type="component" value="Unassembled WGS sequence"/>
</dbReference>
<comment type="caution">
    <text evidence="1">The sequence shown here is derived from an EMBL/GenBank/DDBJ whole genome shotgun (WGS) entry which is preliminary data.</text>
</comment>
<keyword evidence="2" id="KW-1185">Reference proteome</keyword>
<evidence type="ECO:0008006" key="3">
    <source>
        <dbReference type="Google" id="ProtNLM"/>
    </source>
</evidence>
<dbReference type="Gene3D" id="3.30.420.40">
    <property type="match status" value="1"/>
</dbReference>
<name>A0A0F3IT31_9PROT</name>
<feature type="non-terminal residue" evidence="1">
    <location>
        <position position="1"/>
    </location>
</feature>
<proteinExistence type="predicted"/>
<sequence length="66" mass="6731">YARALAALRPAQTVALSEDAAGTLLGAAVLAGEAVPPLANVPVPPLAGAWRAYRQEWHRLANGASA</sequence>
<evidence type="ECO:0000313" key="1">
    <source>
        <dbReference type="EMBL" id="KJV09900.1"/>
    </source>
</evidence>
<dbReference type="AlphaFoldDB" id="A0A0F3IT31"/>
<reference evidence="1 2" key="1">
    <citation type="submission" date="2015-03" db="EMBL/GenBank/DDBJ databases">
        <title>Draft genome sequence of Elstera litoralis.</title>
        <authorList>
            <person name="Rahalkar M.C."/>
            <person name="Dhakephalkar P.K."/>
            <person name="Pore S.D."/>
            <person name="Arora P."/>
            <person name="Kapse N.G."/>
            <person name="Pandit P.S."/>
        </authorList>
    </citation>
    <scope>NUCLEOTIDE SEQUENCE [LARGE SCALE GENOMIC DNA]</scope>
    <source>
        <strain evidence="1 2">Dia-1</strain>
    </source>
</reference>
<evidence type="ECO:0000313" key="2">
    <source>
        <dbReference type="Proteomes" id="UP000033774"/>
    </source>
</evidence>
<organism evidence="1 2">
    <name type="scientific">Elstera litoralis</name>
    <dbReference type="NCBI Taxonomy" id="552518"/>
    <lineage>
        <taxon>Bacteria</taxon>
        <taxon>Pseudomonadati</taxon>
        <taxon>Pseudomonadota</taxon>
        <taxon>Alphaproteobacteria</taxon>
        <taxon>Rhodospirillales</taxon>
        <taxon>Rhodospirillaceae</taxon>
        <taxon>Elstera</taxon>
    </lineage>
</organism>
<dbReference type="RefSeq" id="WP_045775468.1">
    <property type="nucleotide sequence ID" value="NZ_LAJY01000195.1"/>
</dbReference>
<protein>
    <recommendedName>
        <fullName evidence="3">Carbohydrate kinase FGGY C-terminal domain-containing protein</fullName>
    </recommendedName>
</protein>
<gene>
    <name evidence="1" type="ORF">VZ95_08500</name>
</gene>
<accession>A0A0F3IT31</accession>